<feature type="region of interest" description="Disordered" evidence="1">
    <location>
        <begin position="40"/>
        <end position="71"/>
    </location>
</feature>
<dbReference type="AlphaFoldDB" id="A0AAQ4DHN4"/>
<sequence length="71" mass="7615">MKNYAKGRVCSEATRILRKAEDIGRKSAVVIKWFPAHMDSDVSGRGNVNHKETANSAAPGQTNRAAASTAD</sequence>
<evidence type="ECO:0000256" key="1">
    <source>
        <dbReference type="SAM" id="MobiDB-lite"/>
    </source>
</evidence>
<dbReference type="EMBL" id="JARKHS020030592">
    <property type="protein sequence ID" value="KAK8761974.1"/>
    <property type="molecule type" value="Genomic_DNA"/>
</dbReference>
<keyword evidence="3" id="KW-1185">Reference proteome</keyword>
<dbReference type="Proteomes" id="UP001321473">
    <property type="component" value="Unassembled WGS sequence"/>
</dbReference>
<evidence type="ECO:0000313" key="2">
    <source>
        <dbReference type="EMBL" id="KAK8761974.1"/>
    </source>
</evidence>
<organism evidence="2 3">
    <name type="scientific">Amblyomma americanum</name>
    <name type="common">Lone star tick</name>
    <dbReference type="NCBI Taxonomy" id="6943"/>
    <lineage>
        <taxon>Eukaryota</taxon>
        <taxon>Metazoa</taxon>
        <taxon>Ecdysozoa</taxon>
        <taxon>Arthropoda</taxon>
        <taxon>Chelicerata</taxon>
        <taxon>Arachnida</taxon>
        <taxon>Acari</taxon>
        <taxon>Parasitiformes</taxon>
        <taxon>Ixodida</taxon>
        <taxon>Ixodoidea</taxon>
        <taxon>Ixodidae</taxon>
        <taxon>Amblyomminae</taxon>
        <taxon>Amblyomma</taxon>
    </lineage>
</organism>
<name>A0AAQ4DHN4_AMBAM</name>
<reference evidence="2 3" key="1">
    <citation type="journal article" date="2023" name="Arcadia Sci">
        <title>De novo assembly of a long-read Amblyomma americanum tick genome.</title>
        <authorList>
            <person name="Chou S."/>
            <person name="Poskanzer K.E."/>
            <person name="Rollins M."/>
            <person name="Thuy-Boun P.S."/>
        </authorList>
    </citation>
    <scope>NUCLEOTIDE SEQUENCE [LARGE SCALE GENOMIC DNA]</scope>
    <source>
        <strain evidence="2">F_SG_1</strain>
        <tissue evidence="2">Salivary glands</tissue>
    </source>
</reference>
<proteinExistence type="predicted"/>
<feature type="compositionally biased region" description="Polar residues" evidence="1">
    <location>
        <begin position="54"/>
        <end position="71"/>
    </location>
</feature>
<protein>
    <submittedName>
        <fullName evidence="2">Uncharacterized protein</fullName>
    </submittedName>
</protein>
<evidence type="ECO:0000313" key="3">
    <source>
        <dbReference type="Proteomes" id="UP001321473"/>
    </source>
</evidence>
<gene>
    <name evidence="2" type="ORF">V5799_026757</name>
</gene>
<accession>A0AAQ4DHN4</accession>
<comment type="caution">
    <text evidence="2">The sequence shown here is derived from an EMBL/GenBank/DDBJ whole genome shotgun (WGS) entry which is preliminary data.</text>
</comment>